<feature type="compositionally biased region" description="Low complexity" evidence="1">
    <location>
        <begin position="53"/>
        <end position="68"/>
    </location>
</feature>
<feature type="region of interest" description="Disordered" evidence="1">
    <location>
        <begin position="52"/>
        <end position="84"/>
    </location>
</feature>
<evidence type="ECO:0000313" key="2">
    <source>
        <dbReference type="EMBL" id="MCI2262230.1"/>
    </source>
</evidence>
<evidence type="ECO:0000313" key="3">
    <source>
        <dbReference type="EMBL" id="XCI81409.1"/>
    </source>
</evidence>
<dbReference type="EMBL" id="JAKJPQ010000009">
    <property type="protein sequence ID" value="MCI2262230.1"/>
    <property type="molecule type" value="Genomic_DNA"/>
</dbReference>
<dbReference type="KEGG" id="xin:Q7W82_04410"/>
<accession>A0AAU8I7T9</accession>
<reference evidence="3" key="3">
    <citation type="submission" date="2023-08" db="EMBL/GenBank/DDBJ databases">
        <title>Complete genome sequence of Xanthomonas indica.</title>
        <authorList>
            <person name="Patil P.B."/>
            <person name="Rana R."/>
        </authorList>
    </citation>
    <scope>NUCLEOTIDE SEQUENCE</scope>
    <source>
        <strain evidence="3">PPL560</strain>
    </source>
</reference>
<dbReference type="AlphaFoldDB" id="A0AAU8I7T9"/>
<reference evidence="2 4" key="1">
    <citation type="journal article" date="2022" name="Curr. Microbiol.">
        <title>Xanthomonas indica sp. nov., a Novel Member of Non-Pathogenic Xanthomonas Community from Healthy Rice Seeds.</title>
        <authorList>
            <person name="Rana R."/>
            <person name="Madhavan V.N."/>
            <person name="Saroha T."/>
            <person name="Bansal K."/>
            <person name="Kaur A."/>
            <person name="Sonti R.V."/>
            <person name="Patel H.K."/>
            <person name="Patil P.B."/>
        </authorList>
    </citation>
    <scope>NUCLEOTIDE SEQUENCE [LARGE SCALE GENOMIC DNA]</scope>
    <source>
        <strain evidence="2 4">PPL560</strain>
    </source>
</reference>
<evidence type="ECO:0000313" key="4">
    <source>
        <dbReference type="Proteomes" id="UP001430647"/>
    </source>
</evidence>
<dbReference type="Proteomes" id="UP001430647">
    <property type="component" value="Unassembled WGS sequence"/>
</dbReference>
<dbReference type="RefSeq" id="WP_242160189.1">
    <property type="nucleotide sequence ID" value="NZ_CP131914.1"/>
</dbReference>
<dbReference type="EMBL" id="CP131914">
    <property type="protein sequence ID" value="XCI81409.1"/>
    <property type="molecule type" value="Genomic_DNA"/>
</dbReference>
<gene>
    <name evidence="2" type="ORF">L3V74_11815</name>
    <name evidence="3" type="ORF">Q7W82_04410</name>
</gene>
<evidence type="ECO:0000256" key="1">
    <source>
        <dbReference type="SAM" id="MobiDB-lite"/>
    </source>
</evidence>
<protein>
    <submittedName>
        <fullName evidence="3">Uncharacterized protein</fullName>
    </submittedName>
</protein>
<proteinExistence type="predicted"/>
<keyword evidence="4" id="KW-1185">Reference proteome</keyword>
<organism evidence="3">
    <name type="scientific">Xanthomonas indica</name>
    <dbReference type="NCBI Taxonomy" id="2912242"/>
    <lineage>
        <taxon>Bacteria</taxon>
        <taxon>Pseudomonadati</taxon>
        <taxon>Pseudomonadota</taxon>
        <taxon>Gammaproteobacteria</taxon>
        <taxon>Lysobacterales</taxon>
        <taxon>Lysobacteraceae</taxon>
        <taxon>Xanthomonas</taxon>
    </lineage>
</organism>
<sequence length="84" mass="9071">MDDVAPAAMRCLGFSPDKLKEVSVANDKAFVAGTTPGFRAAVDLQQPAPPLEQTSAQLARQSAQQQESVQREQQQEANRSMARA</sequence>
<reference evidence="2" key="2">
    <citation type="submission" date="2022-01" db="EMBL/GenBank/DDBJ databases">
        <authorList>
            <person name="Rana R."/>
            <person name="Patil P.B."/>
        </authorList>
    </citation>
    <scope>NUCLEOTIDE SEQUENCE</scope>
    <source>
        <strain evidence="2">PPL560</strain>
    </source>
</reference>
<name>A0AAU8I7T9_9XANT</name>